<organism evidence="3 4">
    <name type="scientific">Orchesella dallaii</name>
    <dbReference type="NCBI Taxonomy" id="48710"/>
    <lineage>
        <taxon>Eukaryota</taxon>
        <taxon>Metazoa</taxon>
        <taxon>Ecdysozoa</taxon>
        <taxon>Arthropoda</taxon>
        <taxon>Hexapoda</taxon>
        <taxon>Collembola</taxon>
        <taxon>Entomobryomorpha</taxon>
        <taxon>Entomobryoidea</taxon>
        <taxon>Orchesellidae</taxon>
        <taxon>Orchesellinae</taxon>
        <taxon>Orchesella</taxon>
    </lineage>
</organism>
<name>A0ABP1S159_9HEXA</name>
<dbReference type="Proteomes" id="UP001642540">
    <property type="component" value="Unassembled WGS sequence"/>
</dbReference>
<dbReference type="PROSITE" id="PS50172">
    <property type="entry name" value="BRCT"/>
    <property type="match status" value="1"/>
</dbReference>
<keyword evidence="4" id="KW-1185">Reference proteome</keyword>
<sequence length="454" mass="51651">MSARKRTTGTKPVAIAFFRKDDRFLAEYFTSVGFVNLWDAEEQWRDATARLNEERKGPNIGWLDVRRHWSVVDAFLEDHFNIELPSLANFGFSETMDMTRKFQIYTQRLHEAIRKLRKRSDELRIVKVVPKKPEQAGYKIKGLSMLPKRFESRQEGAECLDKAGLALPPQIFDGKRFYLLESMDTFNGLVCRTGLEYLIKLHGGRVVESLDGTSDSVCITSSDEARNRKFWNESPVNIYLPSLIYWHTEEKMFLTSMTMMDHVYLNGAYHPTEGRNTTVARAWVVQSESSDFGPDAEQPHVPPADTIPMEGVEPRSGPSQQVEEQVESAAGPSQPMEELDYRTYLDLEEVAVLEKDLVHVDCEVKGKAVALDAGPDKLKWALCFSLAAGAKNMHDLACKVHAEYNSRTGEKKSLAAARIWEKRVRANPDKVYSEVADNFRLDQGMLEAFKALQK</sequence>
<protein>
    <recommendedName>
        <fullName evidence="2">BRCT domain-containing protein</fullName>
    </recommendedName>
</protein>
<comment type="caution">
    <text evidence="3">The sequence shown here is derived from an EMBL/GenBank/DDBJ whole genome shotgun (WGS) entry which is preliminary data.</text>
</comment>
<evidence type="ECO:0000256" key="1">
    <source>
        <dbReference type="SAM" id="MobiDB-lite"/>
    </source>
</evidence>
<proteinExistence type="predicted"/>
<dbReference type="InterPro" id="IPR001357">
    <property type="entry name" value="BRCT_dom"/>
</dbReference>
<gene>
    <name evidence="3" type="ORF">ODALV1_LOCUS28365</name>
</gene>
<feature type="domain" description="BRCT" evidence="2">
    <location>
        <begin position="167"/>
        <end position="230"/>
    </location>
</feature>
<evidence type="ECO:0000313" key="4">
    <source>
        <dbReference type="Proteomes" id="UP001642540"/>
    </source>
</evidence>
<evidence type="ECO:0000313" key="3">
    <source>
        <dbReference type="EMBL" id="CAL8140665.1"/>
    </source>
</evidence>
<evidence type="ECO:0000259" key="2">
    <source>
        <dbReference type="PROSITE" id="PS50172"/>
    </source>
</evidence>
<reference evidence="3 4" key="1">
    <citation type="submission" date="2024-08" db="EMBL/GenBank/DDBJ databases">
        <authorList>
            <person name="Cucini C."/>
            <person name="Frati F."/>
        </authorList>
    </citation>
    <scope>NUCLEOTIDE SEQUENCE [LARGE SCALE GENOMIC DNA]</scope>
</reference>
<dbReference type="EMBL" id="CAXLJM020000140">
    <property type="protein sequence ID" value="CAL8140665.1"/>
    <property type="molecule type" value="Genomic_DNA"/>
</dbReference>
<feature type="region of interest" description="Disordered" evidence="1">
    <location>
        <begin position="290"/>
        <end position="335"/>
    </location>
</feature>
<accession>A0ABP1S159</accession>